<dbReference type="AlphaFoldDB" id="A0A9P6FR63"/>
<feature type="region of interest" description="Disordered" evidence="3">
    <location>
        <begin position="120"/>
        <end position="183"/>
    </location>
</feature>
<reference evidence="6" key="1">
    <citation type="journal article" date="2020" name="Fungal Divers.">
        <title>Resolving the Mortierellaceae phylogeny through synthesis of multi-gene phylogenetics and phylogenomics.</title>
        <authorList>
            <person name="Vandepol N."/>
            <person name="Liber J."/>
            <person name="Desiro A."/>
            <person name="Na H."/>
            <person name="Kennedy M."/>
            <person name="Barry K."/>
            <person name="Grigoriev I.V."/>
            <person name="Miller A.N."/>
            <person name="O'Donnell K."/>
            <person name="Stajich J.E."/>
            <person name="Bonito G."/>
        </authorList>
    </citation>
    <scope>NUCLEOTIDE SEQUENCE</scope>
    <source>
        <strain evidence="6">KOD1015</strain>
    </source>
</reference>
<feature type="region of interest" description="Disordered" evidence="3">
    <location>
        <begin position="543"/>
        <end position="564"/>
    </location>
</feature>
<dbReference type="PRINTS" id="PR00503">
    <property type="entry name" value="BROMODOMAIN"/>
</dbReference>
<dbReference type="PROSITE" id="PS51525">
    <property type="entry name" value="NET"/>
    <property type="match status" value="1"/>
</dbReference>
<feature type="non-terminal residue" evidence="6">
    <location>
        <position position="1"/>
    </location>
</feature>
<feature type="region of interest" description="Disordered" evidence="3">
    <location>
        <begin position="578"/>
        <end position="720"/>
    </location>
</feature>
<dbReference type="SMART" id="SM00297">
    <property type="entry name" value="BROMO"/>
    <property type="match status" value="2"/>
</dbReference>
<feature type="compositionally biased region" description="Pro residues" evidence="3">
    <location>
        <begin position="347"/>
        <end position="361"/>
    </location>
</feature>
<dbReference type="InterPro" id="IPR038336">
    <property type="entry name" value="NET_sf"/>
</dbReference>
<dbReference type="GO" id="GO:0006338">
    <property type="term" value="P:chromatin remodeling"/>
    <property type="evidence" value="ECO:0007669"/>
    <property type="project" value="TreeGrafter"/>
</dbReference>
<feature type="region of interest" description="Disordered" evidence="3">
    <location>
        <begin position="916"/>
        <end position="951"/>
    </location>
</feature>
<evidence type="ECO:0000256" key="2">
    <source>
        <dbReference type="PROSITE-ProRule" id="PRU00035"/>
    </source>
</evidence>
<evidence type="ECO:0000256" key="1">
    <source>
        <dbReference type="ARBA" id="ARBA00023117"/>
    </source>
</evidence>
<feature type="domain" description="Bromo" evidence="4">
    <location>
        <begin position="258"/>
        <end position="330"/>
    </location>
</feature>
<proteinExistence type="predicted"/>
<feature type="compositionally biased region" description="Basic residues" evidence="3">
    <location>
        <begin position="452"/>
        <end position="462"/>
    </location>
</feature>
<dbReference type="PROSITE" id="PS50014">
    <property type="entry name" value="BROMODOMAIN_2"/>
    <property type="match status" value="2"/>
</dbReference>
<dbReference type="InterPro" id="IPR036427">
    <property type="entry name" value="Bromodomain-like_sf"/>
</dbReference>
<feature type="compositionally biased region" description="Low complexity" evidence="3">
    <location>
        <begin position="591"/>
        <end position="607"/>
    </location>
</feature>
<feature type="domain" description="NET" evidence="5">
    <location>
        <begin position="467"/>
        <end position="550"/>
    </location>
</feature>
<dbReference type="GO" id="GO:0000785">
    <property type="term" value="C:chromatin"/>
    <property type="evidence" value="ECO:0007669"/>
    <property type="project" value="TreeGrafter"/>
</dbReference>
<evidence type="ECO:0000313" key="7">
    <source>
        <dbReference type="Proteomes" id="UP000780801"/>
    </source>
</evidence>
<evidence type="ECO:0000259" key="5">
    <source>
        <dbReference type="PROSITE" id="PS51525"/>
    </source>
</evidence>
<evidence type="ECO:0008006" key="8">
    <source>
        <dbReference type="Google" id="ProtNLM"/>
    </source>
</evidence>
<comment type="caution">
    <text evidence="6">The sequence shown here is derived from an EMBL/GenBank/DDBJ whole genome shotgun (WGS) entry which is preliminary data.</text>
</comment>
<keyword evidence="7" id="KW-1185">Reference proteome</keyword>
<feature type="compositionally biased region" description="Low complexity" evidence="3">
    <location>
        <begin position="435"/>
        <end position="451"/>
    </location>
</feature>
<feature type="compositionally biased region" description="Low complexity" evidence="3">
    <location>
        <begin position="926"/>
        <end position="935"/>
    </location>
</feature>
<dbReference type="Pfam" id="PF17035">
    <property type="entry name" value="BET"/>
    <property type="match status" value="1"/>
</dbReference>
<feature type="compositionally biased region" description="Basic and acidic residues" evidence="3">
    <location>
        <begin position="141"/>
        <end position="176"/>
    </location>
</feature>
<organism evidence="6 7">
    <name type="scientific">Lunasporangiospora selenospora</name>
    <dbReference type="NCBI Taxonomy" id="979761"/>
    <lineage>
        <taxon>Eukaryota</taxon>
        <taxon>Fungi</taxon>
        <taxon>Fungi incertae sedis</taxon>
        <taxon>Mucoromycota</taxon>
        <taxon>Mortierellomycotina</taxon>
        <taxon>Mortierellomycetes</taxon>
        <taxon>Mortierellales</taxon>
        <taxon>Mortierellaceae</taxon>
        <taxon>Lunasporangiospora</taxon>
    </lineage>
</organism>
<feature type="domain" description="Bromo" evidence="4">
    <location>
        <begin position="17"/>
        <end position="89"/>
    </location>
</feature>
<feature type="compositionally biased region" description="Low complexity" evidence="3">
    <location>
        <begin position="625"/>
        <end position="673"/>
    </location>
</feature>
<dbReference type="Gene3D" id="1.20.920.10">
    <property type="entry name" value="Bromodomain-like"/>
    <property type="match status" value="2"/>
</dbReference>
<dbReference type="Proteomes" id="UP000780801">
    <property type="component" value="Unassembled WGS sequence"/>
</dbReference>
<dbReference type="Gene3D" id="1.20.1270.220">
    <property type="match status" value="1"/>
</dbReference>
<feature type="region of interest" description="Disordered" evidence="3">
    <location>
        <begin position="399"/>
        <end position="480"/>
    </location>
</feature>
<dbReference type="InterPro" id="IPR001487">
    <property type="entry name" value="Bromodomain"/>
</dbReference>
<accession>A0A9P6FR63</accession>
<feature type="compositionally biased region" description="Basic and acidic residues" evidence="3">
    <location>
        <begin position="941"/>
        <end position="951"/>
    </location>
</feature>
<dbReference type="OrthoDB" id="21449at2759"/>
<evidence type="ECO:0000259" key="4">
    <source>
        <dbReference type="PROSITE" id="PS50014"/>
    </source>
</evidence>
<dbReference type="EMBL" id="JAABOA010002895">
    <property type="protein sequence ID" value="KAF9579276.1"/>
    <property type="molecule type" value="Genomic_DNA"/>
</dbReference>
<dbReference type="InterPro" id="IPR050935">
    <property type="entry name" value="Bromo_chromatin_reader"/>
</dbReference>
<keyword evidence="1 2" id="KW-0103">Bromodomain</keyword>
<dbReference type="PANTHER" id="PTHR22880">
    <property type="entry name" value="FALZ-RELATED BROMODOMAIN-CONTAINING PROTEINS"/>
    <property type="match status" value="1"/>
</dbReference>
<feature type="region of interest" description="Disordered" evidence="3">
    <location>
        <begin position="344"/>
        <end position="382"/>
    </location>
</feature>
<evidence type="ECO:0000256" key="3">
    <source>
        <dbReference type="SAM" id="MobiDB-lite"/>
    </source>
</evidence>
<feature type="compositionally biased region" description="Low complexity" evidence="3">
    <location>
        <begin position="697"/>
        <end position="718"/>
    </location>
</feature>
<feature type="compositionally biased region" description="Acidic residues" evidence="3">
    <location>
        <begin position="363"/>
        <end position="378"/>
    </location>
</feature>
<dbReference type="SUPFAM" id="SSF47370">
    <property type="entry name" value="Bromodomain"/>
    <property type="match status" value="2"/>
</dbReference>
<dbReference type="GO" id="GO:0005634">
    <property type="term" value="C:nucleus"/>
    <property type="evidence" value="ECO:0007669"/>
    <property type="project" value="TreeGrafter"/>
</dbReference>
<name>A0A9P6FR63_9FUNG</name>
<feature type="region of interest" description="Disordered" evidence="3">
    <location>
        <begin position="800"/>
        <end position="837"/>
    </location>
</feature>
<dbReference type="GO" id="GO:0006355">
    <property type="term" value="P:regulation of DNA-templated transcription"/>
    <property type="evidence" value="ECO:0007669"/>
    <property type="project" value="TreeGrafter"/>
</dbReference>
<sequence>MTREQLKYCGSIIKQLKRHRDAAPFLLPVDPVALKIPDYPQIVKKPMDLSTAERKLNNIEYDTADEFVTDINLIFSNCYLYNGREAPVSLFAANLESIFINSLRHMPKEGTVASLSFSSFDDTEMKEPPKNPPAPPKPKKEHKEKNESTKKEEKKKERAKKEPKVDHSKKEDRKEPSIIPITLSNPSAVGVTSFAPPGFVDPMQDMFDDRRPKRDIHAPSREITVETSPVKRKGSVKWKTDPQLRFCQGILREFMKKANAEFMFPFLEPVDWVALSIPDYPRIVKNPMDISTIRQKLEKDEYQNSDQFESDVRLLLRNCFLFNPAGTPVHMMGRRMEQLFDQKWPERPLPPSPPPPPPKPEPQPEDVTIDSSEDEVAYSDDKIAEMERRLKTLSEQLKSMKATKKKDKGEKKPLAKPVQDAPPPKPTASQKSTPKKAAANHSNNHSNNSVSAKKKPSVKRSKPVYTSSDEEDRSPSISFEQKKELSEAIHFLEGEKLAKVVQIIHESMPHLRDNGGQDEIELDMDSLDPKTLHKLYHFVTNNTKHKRRKVEPTPVRAQYTTEDATKRISELEQTLQRFHQPAQRAKETNGRSRYSSSSSGTSSSSGSDSDDSGRETKRQVKSTRRPSPQKSSRRSSTSAAESQRVVPGSSAPAAPTAPTATTISTTATPVATPKRAKNESTNSRLMSPPPSTKNAESSPHTHSRSQSQSSQPARASMSFDVASLDIDATDLSNKARAKGDPDHYLNRRGDDATQLENMEHWAAFTASAPAQGSQSALDDTTKKADPAWDKFQREIKAKKEQEQLLREEQLRKERDAREENERKREEERKRQEVDQERKKEIAREAFLREQKRSDEIQQRRLAAKERNQRIRDSGCAIWDQTMIMQEYELEQQRECREQMYAREERLRRLRIEAKDRPLSERDFDGSPISSSSSSIGTPRIDTIDFRSRPDL</sequence>
<dbReference type="Pfam" id="PF00439">
    <property type="entry name" value="Bromodomain"/>
    <property type="match status" value="2"/>
</dbReference>
<gene>
    <name evidence="6" type="ORF">BGW38_004527</name>
</gene>
<dbReference type="PANTHER" id="PTHR22880:SF225">
    <property type="entry name" value="BROMODOMAIN-CONTAINING PROTEIN BET-1-RELATED"/>
    <property type="match status" value="1"/>
</dbReference>
<dbReference type="InterPro" id="IPR027353">
    <property type="entry name" value="NET_dom"/>
</dbReference>
<protein>
    <recommendedName>
        <fullName evidence="8">Bromodomain-containing protein</fullName>
    </recommendedName>
</protein>
<evidence type="ECO:0000313" key="6">
    <source>
        <dbReference type="EMBL" id="KAF9579276.1"/>
    </source>
</evidence>